<sequence length="201" mass="22596">MILRYSMISKYIVKMQRNDKKNHIVELKNPSSFFGRHKLERYKFPEKHSGKKVDINLVLYGKESLSRHCLEDCGVPVSNKVVTAEARLTAPVYYCLHKGENTAGLELTVTFLQLSTWLQCWEERNTFNISLTRFPSPVTWTKESSADKMKAAIAKLNTAASRLTIAIKTTHVLCGTVGGRGAMLLIQLSQYSTGPRAINCG</sequence>
<organism evidence="1 2">
    <name type="scientific">Choristoneura fumiferana</name>
    <name type="common">Spruce budworm moth</name>
    <name type="synonym">Archips fumiferana</name>
    <dbReference type="NCBI Taxonomy" id="7141"/>
    <lineage>
        <taxon>Eukaryota</taxon>
        <taxon>Metazoa</taxon>
        <taxon>Ecdysozoa</taxon>
        <taxon>Arthropoda</taxon>
        <taxon>Hexapoda</taxon>
        <taxon>Insecta</taxon>
        <taxon>Pterygota</taxon>
        <taxon>Neoptera</taxon>
        <taxon>Endopterygota</taxon>
        <taxon>Lepidoptera</taxon>
        <taxon>Glossata</taxon>
        <taxon>Ditrysia</taxon>
        <taxon>Tortricoidea</taxon>
        <taxon>Tortricidae</taxon>
        <taxon>Tortricinae</taxon>
        <taxon>Choristoneura</taxon>
    </lineage>
</organism>
<proteinExistence type="predicted"/>
<gene>
    <name evidence="1" type="ORF">MSG28_002642</name>
</gene>
<comment type="caution">
    <text evidence="1">The sequence shown here is derived from an EMBL/GenBank/DDBJ whole genome shotgun (WGS) entry which is preliminary data.</text>
</comment>
<dbReference type="EMBL" id="CM046104">
    <property type="protein sequence ID" value="KAI8423978.1"/>
    <property type="molecule type" value="Genomic_DNA"/>
</dbReference>
<keyword evidence="2" id="KW-1185">Reference proteome</keyword>
<evidence type="ECO:0000313" key="1">
    <source>
        <dbReference type="EMBL" id="KAI8423978.1"/>
    </source>
</evidence>
<name>A0ACC0JIM8_CHOFU</name>
<reference evidence="1 2" key="1">
    <citation type="journal article" date="2022" name="Genome Biol. Evol.">
        <title>The Spruce Budworm Genome: Reconstructing the Evolutionary History of Antifreeze Proteins.</title>
        <authorList>
            <person name="Beliveau C."/>
            <person name="Gagne P."/>
            <person name="Picq S."/>
            <person name="Vernygora O."/>
            <person name="Keeling C.I."/>
            <person name="Pinkney K."/>
            <person name="Doucet D."/>
            <person name="Wen F."/>
            <person name="Johnston J.S."/>
            <person name="Maaroufi H."/>
            <person name="Boyle B."/>
            <person name="Laroche J."/>
            <person name="Dewar K."/>
            <person name="Juretic N."/>
            <person name="Blackburn G."/>
            <person name="Nisole A."/>
            <person name="Brunet B."/>
            <person name="Brandao M."/>
            <person name="Lumley L."/>
            <person name="Duan J."/>
            <person name="Quan G."/>
            <person name="Lucarotti C.J."/>
            <person name="Roe A.D."/>
            <person name="Sperling F.A.H."/>
            <person name="Levesque R.C."/>
            <person name="Cusson M."/>
        </authorList>
    </citation>
    <scope>NUCLEOTIDE SEQUENCE [LARGE SCALE GENOMIC DNA]</scope>
    <source>
        <strain evidence="1">Glfc:IPQL:Cfum</strain>
    </source>
</reference>
<dbReference type="Proteomes" id="UP001064048">
    <property type="component" value="Chromosome 4"/>
</dbReference>
<evidence type="ECO:0000313" key="2">
    <source>
        <dbReference type="Proteomes" id="UP001064048"/>
    </source>
</evidence>
<accession>A0ACC0JIM8</accession>
<protein>
    <submittedName>
        <fullName evidence="1">Uncharacterized protein</fullName>
    </submittedName>
</protein>